<feature type="repeat" description="WD" evidence="6">
    <location>
        <begin position="479"/>
        <end position="516"/>
    </location>
</feature>
<dbReference type="PRINTS" id="PR00320">
    <property type="entry name" value="GPROTEINBRPT"/>
</dbReference>
<dbReference type="Gene3D" id="3.30.420.40">
    <property type="match status" value="2"/>
</dbReference>
<dbReference type="InterPro" id="IPR011047">
    <property type="entry name" value="Quinoprotein_ADH-like_sf"/>
</dbReference>
<dbReference type="CDD" id="cd00200">
    <property type="entry name" value="WD40"/>
    <property type="match status" value="1"/>
</dbReference>
<dbReference type="InterPro" id="IPR001680">
    <property type="entry name" value="WD40_rpt"/>
</dbReference>
<evidence type="ECO:0000256" key="2">
    <source>
        <dbReference type="ARBA" id="ARBA00022737"/>
    </source>
</evidence>
<organism evidence="7 8">
    <name type="scientific">Cryptosporangium minutisporangium</name>
    <dbReference type="NCBI Taxonomy" id="113569"/>
    <lineage>
        <taxon>Bacteria</taxon>
        <taxon>Bacillati</taxon>
        <taxon>Actinomycetota</taxon>
        <taxon>Actinomycetes</taxon>
        <taxon>Cryptosporangiales</taxon>
        <taxon>Cryptosporangiaceae</taxon>
        <taxon>Cryptosporangium</taxon>
    </lineage>
</organism>
<sequence length="768" mass="80267">MSLRLGVDFGTSTTVAALSAPDGRVRPLLFDASPLLSSAVFAGTAPSTGPELLTGTDAERAGIARPAGLEPNPKRRIDDGYVWLGEREIAAVDLIATVLGRVAREARRVAGDPPAEVVLTHPAAWQRTRLGLLAGAAGLVGLGDVRFVPEPVAAAAYFAHALGRRLPPGRCLVVYDLGAGTFDLSVVRPEGTGYDVVASAGLPDFGGLDLDALVVAHARALTADATDAWARLEEPRTLADQHARIRLWSEARAAKEQLSRHSTAELHVPLAEVTLHVTRGEFEEAAQPALARTTSLALEMLRTAGLTKESIGAVFLVGGSSRIPLASTLLHRALQVAPTALDQPELVVAEGSLYADAADAPAPRRAAAVPALAAPAADEAAPSPRTVPALPADEAAPRSGVVAAVLRPVEPPSADVLDLGVPEAPPPRRTSRPLWLAAIAVVLVVGFVAALMANQPNDYDPRSGARLLTKLTGGALPGNDAVRSVAFSPDSTMLVTGGDTRFPQLWDLERRAVLQTFATNYQVAVSAVAFSPDGNTIATVGGPLHFYDVARLERRGGDATQRQVVGVTAVAFSPEDFLAATSDTRGLVYFWDTVQSTQVGETVAAAPGGDVMDVVFSPDGKLLATADGNGVIRFWEVRTRTWIGTVLTGHTGAVLGLAFDPDGETLASAGEDGTVRLWDVAGRTLIGDPLTGHEGTVYEVAFSADGRTVASAGQDDTARLWDVADHEQIGEPLIEHGADVYDVAFSPDGKYLATGSADRTAGLWELQL</sequence>
<dbReference type="InterPro" id="IPR020472">
    <property type="entry name" value="WD40_PAC1"/>
</dbReference>
<dbReference type="Gene3D" id="3.90.640.10">
    <property type="entry name" value="Actin, Chain A, domain 4"/>
    <property type="match status" value="1"/>
</dbReference>
<dbReference type="InterPro" id="IPR015943">
    <property type="entry name" value="WD40/YVTN_repeat-like_dom_sf"/>
</dbReference>
<evidence type="ECO:0000256" key="1">
    <source>
        <dbReference type="ARBA" id="ARBA00022574"/>
    </source>
</evidence>
<evidence type="ECO:0000313" key="7">
    <source>
        <dbReference type="EMBL" id="GAA3382009.1"/>
    </source>
</evidence>
<evidence type="ECO:0000313" key="8">
    <source>
        <dbReference type="Proteomes" id="UP001501676"/>
    </source>
</evidence>
<keyword evidence="1 6" id="KW-0853">WD repeat</keyword>
<feature type="repeat" description="WD" evidence="6">
    <location>
        <begin position="733"/>
        <end position="768"/>
    </location>
</feature>
<evidence type="ECO:0000256" key="5">
    <source>
        <dbReference type="ARBA" id="ARBA00023186"/>
    </source>
</evidence>
<dbReference type="Gene3D" id="2.130.10.10">
    <property type="entry name" value="YVTN repeat-like/Quinoprotein amine dehydrogenase"/>
    <property type="match status" value="3"/>
</dbReference>
<dbReference type="SUPFAM" id="SSF53067">
    <property type="entry name" value="Actin-like ATPase domain"/>
    <property type="match status" value="2"/>
</dbReference>
<evidence type="ECO:0008006" key="9">
    <source>
        <dbReference type="Google" id="ProtNLM"/>
    </source>
</evidence>
<dbReference type="InterPro" id="IPR043129">
    <property type="entry name" value="ATPase_NBD"/>
</dbReference>
<accession>A0ABP6SQ63</accession>
<dbReference type="EMBL" id="BAAAYN010000001">
    <property type="protein sequence ID" value="GAA3382009.1"/>
    <property type="molecule type" value="Genomic_DNA"/>
</dbReference>
<dbReference type="SUPFAM" id="SSF50998">
    <property type="entry name" value="Quinoprotein alcohol dehydrogenase-like"/>
    <property type="match status" value="1"/>
</dbReference>
<name>A0ABP6SQ63_9ACTN</name>
<protein>
    <recommendedName>
        <fullName evidence="9">Hsp70 family protein</fullName>
    </recommendedName>
</protein>
<dbReference type="Pfam" id="PF00012">
    <property type="entry name" value="HSP70"/>
    <property type="match status" value="1"/>
</dbReference>
<proteinExistence type="predicted"/>
<dbReference type="RefSeq" id="WP_345726002.1">
    <property type="nucleotide sequence ID" value="NZ_BAAAYN010000001.1"/>
</dbReference>
<keyword evidence="2" id="KW-0677">Repeat</keyword>
<dbReference type="PROSITE" id="PS50294">
    <property type="entry name" value="WD_REPEATS_REGION"/>
    <property type="match status" value="4"/>
</dbReference>
<reference evidence="8" key="1">
    <citation type="journal article" date="2019" name="Int. J. Syst. Evol. Microbiol.">
        <title>The Global Catalogue of Microorganisms (GCM) 10K type strain sequencing project: providing services to taxonomists for standard genome sequencing and annotation.</title>
        <authorList>
            <consortium name="The Broad Institute Genomics Platform"/>
            <consortium name="The Broad Institute Genome Sequencing Center for Infectious Disease"/>
            <person name="Wu L."/>
            <person name="Ma J."/>
        </authorList>
    </citation>
    <scope>NUCLEOTIDE SEQUENCE [LARGE SCALE GENOMIC DNA]</scope>
    <source>
        <strain evidence="8">JCM 9458</strain>
    </source>
</reference>
<dbReference type="InterPro" id="IPR013126">
    <property type="entry name" value="Hsp_70_fam"/>
</dbReference>
<dbReference type="PANTHER" id="PTHR19879">
    <property type="entry name" value="TRANSCRIPTION INITIATION FACTOR TFIID"/>
    <property type="match status" value="1"/>
</dbReference>
<feature type="repeat" description="WD" evidence="6">
    <location>
        <begin position="690"/>
        <end position="731"/>
    </location>
</feature>
<keyword evidence="4" id="KW-0067">ATP-binding</keyword>
<evidence type="ECO:0000256" key="3">
    <source>
        <dbReference type="ARBA" id="ARBA00022741"/>
    </source>
</evidence>
<dbReference type="SMART" id="SM00320">
    <property type="entry name" value="WD40"/>
    <property type="match status" value="7"/>
</dbReference>
<feature type="repeat" description="WD" evidence="6">
    <location>
        <begin position="604"/>
        <end position="645"/>
    </location>
</feature>
<dbReference type="Pfam" id="PF00400">
    <property type="entry name" value="WD40"/>
    <property type="match status" value="6"/>
</dbReference>
<comment type="caution">
    <text evidence="7">The sequence shown here is derived from an EMBL/GenBank/DDBJ whole genome shotgun (WGS) entry which is preliminary data.</text>
</comment>
<keyword evidence="3" id="KW-0547">Nucleotide-binding</keyword>
<evidence type="ECO:0000256" key="4">
    <source>
        <dbReference type="ARBA" id="ARBA00022840"/>
    </source>
</evidence>
<keyword evidence="8" id="KW-1185">Reference proteome</keyword>
<dbReference type="PANTHER" id="PTHR19879:SF9">
    <property type="entry name" value="TRANSCRIPTION INITIATION FACTOR TFIID SUBUNIT 5"/>
    <property type="match status" value="1"/>
</dbReference>
<keyword evidence="5" id="KW-0143">Chaperone</keyword>
<gene>
    <name evidence="7" type="ORF">GCM10020369_02200</name>
</gene>
<evidence type="ECO:0000256" key="6">
    <source>
        <dbReference type="PROSITE-ProRule" id="PRU00221"/>
    </source>
</evidence>
<feature type="repeat" description="WD" evidence="6">
    <location>
        <begin position="647"/>
        <end position="680"/>
    </location>
</feature>
<dbReference type="InterPro" id="IPR019775">
    <property type="entry name" value="WD40_repeat_CS"/>
</dbReference>
<dbReference type="PROSITE" id="PS50082">
    <property type="entry name" value="WD_REPEATS_2"/>
    <property type="match status" value="5"/>
</dbReference>
<dbReference type="PRINTS" id="PR00301">
    <property type="entry name" value="HEATSHOCK70"/>
</dbReference>
<dbReference type="PROSITE" id="PS00678">
    <property type="entry name" value="WD_REPEATS_1"/>
    <property type="match status" value="4"/>
</dbReference>
<dbReference type="Proteomes" id="UP001501676">
    <property type="component" value="Unassembled WGS sequence"/>
</dbReference>